<comment type="pathway">
    <text evidence="1 4">Quinol/quinone metabolism; menaquinone biosynthesis.</text>
</comment>
<sequence>MPDSNSSALRQLRIGHTPDADDAFMFYGFVSEQVVIPGCEIVHELTTIDALNRRAWSDDPLEVTAISVHAYFSLRERYELLGVGTSVGRGYGPRLLSRNLKTVDELEGKRIALPGPWTTATLAARLLLPPFIEIQLRFDEIIDAILSGEVDAGVIIHEEQLTFEERGLRLLCDLGAVFAERHEGLPLPLGVNCVRQDLDPELKRAIADNYRKSIQIGFAQREKAMEYSAPFGRGAPVELLDRFVAMYVNDDCLAMNADVVRAVQILENGYNAHSVKSPIL</sequence>
<dbReference type="KEGG" id="tsa:AciPR4_4029"/>
<feature type="binding site" evidence="4">
    <location>
        <begin position="119"/>
        <end position="120"/>
    </location>
    <ligand>
        <name>substrate</name>
    </ligand>
</feature>
<dbReference type="RefSeq" id="WP_013570508.1">
    <property type="nucleotide sequence ID" value="NC_014963.1"/>
</dbReference>
<name>E8V4F4_TERSS</name>
<proteinExistence type="inferred from homology"/>
<dbReference type="UniPathway" id="UPA00079"/>
<evidence type="ECO:0000256" key="3">
    <source>
        <dbReference type="ARBA" id="ARBA00023239"/>
    </source>
</evidence>
<dbReference type="Proteomes" id="UP000006844">
    <property type="component" value="Chromosome"/>
</dbReference>
<dbReference type="PANTHER" id="PTHR37167">
    <property type="entry name" value="1,4-DIHYDROXY-6-NAPHTOATE SYNTHASE"/>
    <property type="match status" value="1"/>
</dbReference>
<gene>
    <name evidence="4" type="primary">mqnD</name>
    <name evidence="5" type="ordered locus">AciPR4_4029</name>
</gene>
<dbReference type="EC" id="4.1.99.29" evidence="4"/>
<comment type="function">
    <text evidence="4">Catalyzes the conversion of cyclic dehypoxanthine futalosine (cyclic DHFL) into 1,4-dihydroxy-6-naphthoate, a step in the biosynthesis of menaquinone (MK, vitamin K2).</text>
</comment>
<evidence type="ECO:0000256" key="4">
    <source>
        <dbReference type="HAMAP-Rule" id="MF_00996"/>
    </source>
</evidence>
<comment type="catalytic activity">
    <reaction evidence="4">
        <text>cyclic dehypoxanthinylfutalosinate = 1,4-dihydroxy-6-naphthoate + dihydroxyacetone</text>
        <dbReference type="Rhea" id="RHEA:33087"/>
        <dbReference type="ChEBI" id="CHEBI:16016"/>
        <dbReference type="ChEBI" id="CHEBI:64254"/>
        <dbReference type="ChEBI" id="CHEBI:64270"/>
        <dbReference type="EC" id="4.1.99.29"/>
    </reaction>
</comment>
<protein>
    <recommendedName>
        <fullName evidence="4">1,4-dihydroxy-6-naphtoate synthase</fullName>
        <ecNumber evidence="4">4.1.99.29</ecNumber>
    </recommendedName>
    <alternativeName>
        <fullName evidence="4">Menaquinone biosynthetic enzyme MqnD</fullName>
    </alternativeName>
</protein>
<feature type="active site" description="Proton acceptor" evidence="4">
    <location>
        <position position="157"/>
    </location>
</feature>
<dbReference type="GO" id="GO:0016830">
    <property type="term" value="F:carbon-carbon lyase activity"/>
    <property type="evidence" value="ECO:0007669"/>
    <property type="project" value="UniProtKB-UniRule"/>
</dbReference>
<dbReference type="CDD" id="cd13636">
    <property type="entry name" value="PBP2_Af1704"/>
    <property type="match status" value="1"/>
</dbReference>
<dbReference type="OrthoDB" id="9809439at2"/>
<evidence type="ECO:0000256" key="1">
    <source>
        <dbReference type="ARBA" id="ARBA00004863"/>
    </source>
</evidence>
<evidence type="ECO:0000256" key="2">
    <source>
        <dbReference type="ARBA" id="ARBA00022428"/>
    </source>
</evidence>
<dbReference type="EMBL" id="CP002467">
    <property type="protein sequence ID" value="ADV84778.1"/>
    <property type="molecule type" value="Genomic_DNA"/>
</dbReference>
<comment type="similarity">
    <text evidence="4">Belongs to the MqnA/MqnD family. MqnD subfamily.</text>
</comment>
<dbReference type="STRING" id="401053.AciPR4_4029"/>
<dbReference type="Gene3D" id="3.40.190.10">
    <property type="entry name" value="Periplasmic binding protein-like II"/>
    <property type="match status" value="2"/>
</dbReference>
<dbReference type="SUPFAM" id="SSF53850">
    <property type="entry name" value="Periplasmic binding protein-like II"/>
    <property type="match status" value="1"/>
</dbReference>
<dbReference type="GO" id="GO:0009234">
    <property type="term" value="P:menaquinone biosynthetic process"/>
    <property type="evidence" value="ECO:0007669"/>
    <property type="project" value="UniProtKB-UniRule"/>
</dbReference>
<organism evidence="5 6">
    <name type="scientific">Terriglobus saanensis (strain ATCC BAA-1853 / DSM 23119 / SP1PR4)</name>
    <dbReference type="NCBI Taxonomy" id="401053"/>
    <lineage>
        <taxon>Bacteria</taxon>
        <taxon>Pseudomonadati</taxon>
        <taxon>Acidobacteriota</taxon>
        <taxon>Terriglobia</taxon>
        <taxon>Terriglobales</taxon>
        <taxon>Acidobacteriaceae</taxon>
        <taxon>Terriglobus</taxon>
    </lineage>
</organism>
<dbReference type="HOGENOM" id="CLU_070326_0_0_0"/>
<comment type="caution">
    <text evidence="4">Lacks conserved residue(s) required for the propagation of feature annotation.</text>
</comment>
<dbReference type="HAMAP" id="MF_00996">
    <property type="entry name" value="MqnD"/>
    <property type="match status" value="1"/>
</dbReference>
<evidence type="ECO:0000313" key="6">
    <source>
        <dbReference type="Proteomes" id="UP000006844"/>
    </source>
</evidence>
<dbReference type="PANTHER" id="PTHR37167:SF1">
    <property type="entry name" value="1,4-DIHYDROXY-6-NAPHTOATE SYNTHASE"/>
    <property type="match status" value="1"/>
</dbReference>
<evidence type="ECO:0000313" key="5">
    <source>
        <dbReference type="EMBL" id="ADV84778.1"/>
    </source>
</evidence>
<accession>E8V4F4</accession>
<keyword evidence="6" id="KW-1185">Reference proteome</keyword>
<reference evidence="5 6" key="1">
    <citation type="journal article" date="2012" name="Stand. Genomic Sci.">
        <title>Complete genome sequence of Terriglobus saanensis type strain SP1PR4(T), an Acidobacteria from tundra soil.</title>
        <authorList>
            <person name="Rawat S.R."/>
            <person name="Mannisto M.K."/>
            <person name="Starovoytov V."/>
            <person name="Goodwin L."/>
            <person name="Nolan M."/>
            <person name="Hauser L."/>
            <person name="Land M."/>
            <person name="Davenport K.W."/>
            <person name="Woyke T."/>
            <person name="Haggblom M.M."/>
        </authorList>
    </citation>
    <scope>NUCLEOTIDE SEQUENCE</scope>
    <source>
        <strain evidence="6">ATCC BAA-1853 / DSM 23119 / SP1PR4</strain>
    </source>
</reference>
<dbReference type="Pfam" id="PF02621">
    <property type="entry name" value="VitK2_biosynth"/>
    <property type="match status" value="1"/>
</dbReference>
<dbReference type="eggNOG" id="COG2107">
    <property type="taxonomic scope" value="Bacteria"/>
</dbReference>
<keyword evidence="3 4" id="KW-0456">Lyase</keyword>
<dbReference type="InterPro" id="IPR003773">
    <property type="entry name" value="Menaquinone_biosynth"/>
</dbReference>
<dbReference type="AlphaFoldDB" id="E8V4F4"/>
<dbReference type="InterPro" id="IPR030869">
    <property type="entry name" value="MqnD"/>
</dbReference>
<keyword evidence="2 4" id="KW-0474">Menaquinone biosynthesis</keyword>